<evidence type="ECO:0000313" key="1">
    <source>
        <dbReference type="EMBL" id="UTJ06116.1"/>
    </source>
</evidence>
<dbReference type="EMBL" id="CP100595">
    <property type="protein sequence ID" value="UTJ06116.1"/>
    <property type="molecule type" value="Genomic_DNA"/>
</dbReference>
<protein>
    <recommendedName>
        <fullName evidence="3">Lipoprotein</fullName>
    </recommendedName>
</protein>
<reference evidence="1" key="1">
    <citation type="submission" date="2022-07" db="EMBL/GenBank/DDBJ databases">
        <title>Arcobacter roscoffensis sp. nov., a marine bacterium isolated from coastal seawater collected from Roscoff, France.</title>
        <authorList>
            <person name="Pascual J."/>
            <person name="Lepeaux C."/>
            <person name="Methner A."/>
            <person name="Overmann J."/>
        </authorList>
    </citation>
    <scope>NUCLEOTIDE SEQUENCE</scope>
    <source>
        <strain evidence="1">ARW1-2F2</strain>
    </source>
</reference>
<proteinExistence type="predicted"/>
<gene>
    <name evidence="1" type="ORF">NJU99_12810</name>
</gene>
<evidence type="ECO:0000313" key="2">
    <source>
        <dbReference type="Proteomes" id="UP001060012"/>
    </source>
</evidence>
<organism evidence="1 2">
    <name type="scientific">Arcobacter roscoffensis</name>
    <dbReference type="NCBI Taxonomy" id="2961520"/>
    <lineage>
        <taxon>Bacteria</taxon>
        <taxon>Pseudomonadati</taxon>
        <taxon>Campylobacterota</taxon>
        <taxon>Epsilonproteobacteria</taxon>
        <taxon>Campylobacterales</taxon>
        <taxon>Arcobacteraceae</taxon>
        <taxon>Arcobacter</taxon>
    </lineage>
</organism>
<dbReference type="PROSITE" id="PS51257">
    <property type="entry name" value="PROKAR_LIPOPROTEIN"/>
    <property type="match status" value="1"/>
</dbReference>
<dbReference type="RefSeq" id="WP_254576296.1">
    <property type="nucleotide sequence ID" value="NZ_CP100595.1"/>
</dbReference>
<sequence length="95" mass="9932">MKKIYSIVLLIAVALGFTACGGGGGSSSSFKNAIVDINVSCVASPSSNDFDTYVTLYSGDKIVNDEAGTLVTTYHNVNGEKKVCLNSGKAHIVRK</sequence>
<dbReference type="Proteomes" id="UP001060012">
    <property type="component" value="Chromosome"/>
</dbReference>
<name>A0ABY5E5T0_9BACT</name>
<accession>A0ABY5E5T0</accession>
<keyword evidence="2" id="KW-1185">Reference proteome</keyword>
<evidence type="ECO:0008006" key="3">
    <source>
        <dbReference type="Google" id="ProtNLM"/>
    </source>
</evidence>